<evidence type="ECO:0000313" key="2">
    <source>
        <dbReference type="EMBL" id="TPX64512.1"/>
    </source>
</evidence>
<accession>A0A507EL32</accession>
<comment type="caution">
    <text evidence="2">The sequence shown here is derived from an EMBL/GenBank/DDBJ whole genome shotgun (WGS) entry which is preliminary data.</text>
</comment>
<dbReference type="EMBL" id="QEAP01000542">
    <property type="protein sequence ID" value="TPX64512.1"/>
    <property type="molecule type" value="Genomic_DNA"/>
</dbReference>
<reference evidence="2 3" key="1">
    <citation type="journal article" date="2019" name="Sci. Rep.">
        <title>Comparative genomics of chytrid fungi reveal insights into the obligate biotrophic and pathogenic lifestyle of Synchytrium endobioticum.</title>
        <authorList>
            <person name="van de Vossenberg B.T.L.H."/>
            <person name="Warris S."/>
            <person name="Nguyen H.D.T."/>
            <person name="van Gent-Pelzer M.P.E."/>
            <person name="Joly D.L."/>
            <person name="van de Geest H.C."/>
            <person name="Bonants P.J.M."/>
            <person name="Smith D.S."/>
            <person name="Levesque C.A."/>
            <person name="van der Lee T.A.J."/>
        </authorList>
    </citation>
    <scope>NUCLEOTIDE SEQUENCE [LARGE SCALE GENOMIC DNA]</scope>
    <source>
        <strain evidence="2 3">CBS 675.73</strain>
    </source>
</reference>
<evidence type="ECO:0000313" key="3">
    <source>
        <dbReference type="Proteomes" id="UP000320333"/>
    </source>
</evidence>
<protein>
    <submittedName>
        <fullName evidence="2">Uncharacterized protein</fullName>
    </submittedName>
</protein>
<keyword evidence="1" id="KW-0812">Transmembrane</keyword>
<sequence>MSLSTTGCANLRSVFTSFGFPTAASSTASSTFPQCGCRFTVTVSGVQKAEAKCGETNSTDAAVGDWTVSEIRIANPPAVLAQFPSVLITPGANQANPDGFGRLKELAFTNNALTGAALRGAEALPTWVNVLDISYNPNLQPFSSVSEAGTAPYYSFEFVTQEGNPNVCCPSSANPDIAIKCQPGLGVACPNILFTGTLSSSSAFVPTSTLPSNSQPSTESPYAPSPLYSDPVVPFIAPVNAPGSILMIALLSSVVFGALITGAVMWYSMKNQAPVTIALDDESPPDRK</sequence>
<evidence type="ECO:0000256" key="1">
    <source>
        <dbReference type="SAM" id="Phobius"/>
    </source>
</evidence>
<keyword evidence="1" id="KW-1133">Transmembrane helix</keyword>
<proteinExistence type="predicted"/>
<dbReference type="Proteomes" id="UP000320333">
    <property type="component" value="Unassembled WGS sequence"/>
</dbReference>
<name>A0A507EL32_9FUNG</name>
<dbReference type="AlphaFoldDB" id="A0A507EL32"/>
<keyword evidence="3" id="KW-1185">Reference proteome</keyword>
<dbReference type="OrthoDB" id="2117522at2759"/>
<keyword evidence="1" id="KW-0472">Membrane</keyword>
<gene>
    <name evidence="2" type="ORF">CcCBS67573_g08390</name>
</gene>
<feature type="transmembrane region" description="Helical" evidence="1">
    <location>
        <begin position="245"/>
        <end position="267"/>
    </location>
</feature>
<organism evidence="2 3">
    <name type="scientific">Chytriomyces confervae</name>
    <dbReference type="NCBI Taxonomy" id="246404"/>
    <lineage>
        <taxon>Eukaryota</taxon>
        <taxon>Fungi</taxon>
        <taxon>Fungi incertae sedis</taxon>
        <taxon>Chytridiomycota</taxon>
        <taxon>Chytridiomycota incertae sedis</taxon>
        <taxon>Chytridiomycetes</taxon>
        <taxon>Chytridiales</taxon>
        <taxon>Chytriomycetaceae</taxon>
        <taxon>Chytriomyces</taxon>
    </lineage>
</organism>